<reference evidence="2" key="1">
    <citation type="journal article" date="2022" name="Mol. Ecol. Resour.">
        <title>The genomes of chicory, endive, great burdock and yacon provide insights into Asteraceae palaeo-polyploidization history and plant inulin production.</title>
        <authorList>
            <person name="Fan W."/>
            <person name="Wang S."/>
            <person name="Wang H."/>
            <person name="Wang A."/>
            <person name="Jiang F."/>
            <person name="Liu H."/>
            <person name="Zhao H."/>
            <person name="Xu D."/>
            <person name="Zhang Y."/>
        </authorList>
    </citation>
    <scope>NUCLEOTIDE SEQUENCE [LARGE SCALE GENOMIC DNA]</scope>
    <source>
        <strain evidence="2">cv. Yunnan</strain>
    </source>
</reference>
<reference evidence="1 2" key="2">
    <citation type="journal article" date="2022" name="Mol. Ecol. Resour.">
        <title>The genomes of chicory, endive, great burdock and yacon provide insights into Asteraceae paleo-polyploidization history and plant inulin production.</title>
        <authorList>
            <person name="Fan W."/>
            <person name="Wang S."/>
            <person name="Wang H."/>
            <person name="Wang A."/>
            <person name="Jiang F."/>
            <person name="Liu H."/>
            <person name="Zhao H."/>
            <person name="Xu D."/>
            <person name="Zhang Y."/>
        </authorList>
    </citation>
    <scope>NUCLEOTIDE SEQUENCE [LARGE SCALE GENOMIC DNA]</scope>
    <source>
        <strain evidence="2">cv. Yunnan</strain>
        <tissue evidence="1">Leaves</tissue>
    </source>
</reference>
<dbReference type="EMBL" id="CM042044">
    <property type="protein sequence ID" value="KAI3686288.1"/>
    <property type="molecule type" value="Genomic_DNA"/>
</dbReference>
<proteinExistence type="predicted"/>
<organism evidence="1 2">
    <name type="scientific">Smallanthus sonchifolius</name>
    <dbReference type="NCBI Taxonomy" id="185202"/>
    <lineage>
        <taxon>Eukaryota</taxon>
        <taxon>Viridiplantae</taxon>
        <taxon>Streptophyta</taxon>
        <taxon>Embryophyta</taxon>
        <taxon>Tracheophyta</taxon>
        <taxon>Spermatophyta</taxon>
        <taxon>Magnoliopsida</taxon>
        <taxon>eudicotyledons</taxon>
        <taxon>Gunneridae</taxon>
        <taxon>Pentapetalae</taxon>
        <taxon>asterids</taxon>
        <taxon>campanulids</taxon>
        <taxon>Asterales</taxon>
        <taxon>Asteraceae</taxon>
        <taxon>Asteroideae</taxon>
        <taxon>Heliantheae alliance</taxon>
        <taxon>Millerieae</taxon>
        <taxon>Smallanthus</taxon>
    </lineage>
</organism>
<keyword evidence="2" id="KW-1185">Reference proteome</keyword>
<protein>
    <submittedName>
        <fullName evidence="1">Uncharacterized protein</fullName>
    </submittedName>
</protein>
<evidence type="ECO:0000313" key="2">
    <source>
        <dbReference type="Proteomes" id="UP001056120"/>
    </source>
</evidence>
<evidence type="ECO:0000313" key="1">
    <source>
        <dbReference type="EMBL" id="KAI3686288.1"/>
    </source>
</evidence>
<gene>
    <name evidence="1" type="ORF">L1987_79962</name>
</gene>
<accession>A0ACB8YLX8</accession>
<comment type="caution">
    <text evidence="1">The sequence shown here is derived from an EMBL/GenBank/DDBJ whole genome shotgun (WGS) entry which is preliminary data.</text>
</comment>
<dbReference type="Proteomes" id="UP001056120">
    <property type="component" value="Linkage Group LG27"/>
</dbReference>
<name>A0ACB8YLX8_9ASTR</name>
<sequence>MPTNPRYNSETIKMEAHAHTPKVMDSSRKNTPSSTSTRPICLCSPTNHPGSFRCARHRSSSPKLGRKSISEQLNRLDSKKTNLIKEFLMKIIKPTSHDLQRRKNFEPKPSRFSVSNQCSNGGNELTVS</sequence>